<keyword evidence="1" id="KW-0732">Signal</keyword>
<dbReference type="InterPro" id="IPR011042">
    <property type="entry name" value="6-blade_b-propeller_TolB-like"/>
</dbReference>
<comment type="caution">
    <text evidence="3">The sequence shown here is derived from an EMBL/GenBank/DDBJ whole genome shotgun (WGS) entry which is preliminary data.</text>
</comment>
<dbReference type="SUPFAM" id="SSF63829">
    <property type="entry name" value="Calcium-dependent phosphotriesterase"/>
    <property type="match status" value="1"/>
</dbReference>
<accession>A0A4Y8ZNJ5</accession>
<dbReference type="Pfam" id="PF08450">
    <property type="entry name" value="SGL"/>
    <property type="match status" value="1"/>
</dbReference>
<sequence>MTRIRAFARRRPSWAVAVAIGACLTAATAPAQGPAAAPPATGRPLGVAEEAKFTPISSNVTVYGGIVNAESCSYDPGRKLILAFNRGANPNQIADDGFVSLINPDGSVHTPRWIGLDPKGPLLHHPFGSAIHQDSLYVADSKGGTADGSPRIALLRRFDLSTGALQGEVTVPESQWLNDIAVAADGTVYASQTGAADGSIPYRIYRVTPDGKVSVFLEGAPLARPNGVAIDRDGNIVIVNLEDDRVMTFSPAARLLRTEQAALPGNDGLVIMADGTKYVSSVLHGGVSRIRPGRPAELIASGIPNAASMCWDSDANQLVIPMNANNGLAFIKLGRR</sequence>
<keyword evidence="4" id="KW-1185">Reference proteome</keyword>
<protein>
    <submittedName>
        <fullName evidence="3">Gluconolaconase</fullName>
    </submittedName>
</protein>
<feature type="domain" description="SMP-30/Gluconolactonase/LRE-like region" evidence="2">
    <location>
        <begin position="156"/>
        <end position="320"/>
    </location>
</feature>
<organism evidence="3 4">
    <name type="scientific">Sphingomonas parva</name>
    <dbReference type="NCBI Taxonomy" id="2555898"/>
    <lineage>
        <taxon>Bacteria</taxon>
        <taxon>Pseudomonadati</taxon>
        <taxon>Pseudomonadota</taxon>
        <taxon>Alphaproteobacteria</taxon>
        <taxon>Sphingomonadales</taxon>
        <taxon>Sphingomonadaceae</taxon>
        <taxon>Sphingomonas</taxon>
    </lineage>
</organism>
<dbReference type="PROSITE" id="PS51257">
    <property type="entry name" value="PROKAR_LIPOPROTEIN"/>
    <property type="match status" value="1"/>
</dbReference>
<reference evidence="3 4" key="1">
    <citation type="submission" date="2019-03" db="EMBL/GenBank/DDBJ databases">
        <title>Genome sequence of Sphingomonas sp. 17J27-24.</title>
        <authorList>
            <person name="Kim M."/>
            <person name="Maeng S."/>
            <person name="Sathiyaraj S."/>
        </authorList>
    </citation>
    <scope>NUCLEOTIDE SEQUENCE [LARGE SCALE GENOMIC DNA]</scope>
    <source>
        <strain evidence="3 4">17J27-24</strain>
    </source>
</reference>
<feature type="chain" id="PRO_5021216154" evidence="1">
    <location>
        <begin position="32"/>
        <end position="336"/>
    </location>
</feature>
<dbReference type="AlphaFoldDB" id="A0A4Y8ZNJ5"/>
<dbReference type="RefSeq" id="WP_135088020.1">
    <property type="nucleotide sequence ID" value="NZ_SPDV01000029.1"/>
</dbReference>
<dbReference type="Proteomes" id="UP000298213">
    <property type="component" value="Unassembled WGS sequence"/>
</dbReference>
<evidence type="ECO:0000313" key="3">
    <source>
        <dbReference type="EMBL" id="TFI57571.1"/>
    </source>
</evidence>
<dbReference type="InterPro" id="IPR013658">
    <property type="entry name" value="SGL"/>
</dbReference>
<dbReference type="OrthoDB" id="9797664at2"/>
<name>A0A4Y8ZNJ5_9SPHN</name>
<evidence type="ECO:0000259" key="2">
    <source>
        <dbReference type="Pfam" id="PF08450"/>
    </source>
</evidence>
<proteinExistence type="predicted"/>
<feature type="signal peptide" evidence="1">
    <location>
        <begin position="1"/>
        <end position="31"/>
    </location>
</feature>
<dbReference type="EMBL" id="SPDV01000029">
    <property type="protein sequence ID" value="TFI57571.1"/>
    <property type="molecule type" value="Genomic_DNA"/>
</dbReference>
<gene>
    <name evidence="3" type="ORF">E2493_14480</name>
</gene>
<dbReference type="Gene3D" id="2.120.10.30">
    <property type="entry name" value="TolB, C-terminal domain"/>
    <property type="match status" value="1"/>
</dbReference>
<evidence type="ECO:0000256" key="1">
    <source>
        <dbReference type="SAM" id="SignalP"/>
    </source>
</evidence>
<evidence type="ECO:0000313" key="4">
    <source>
        <dbReference type="Proteomes" id="UP000298213"/>
    </source>
</evidence>